<dbReference type="RefSeq" id="WP_355667788.1">
    <property type="nucleotide sequence ID" value="NZ_JBEXRX010000166.1"/>
</dbReference>
<organism evidence="2 3">
    <name type="scientific">Micromonospora fulviviridis</name>
    <dbReference type="NCBI Taxonomy" id="47860"/>
    <lineage>
        <taxon>Bacteria</taxon>
        <taxon>Bacillati</taxon>
        <taxon>Actinomycetota</taxon>
        <taxon>Actinomycetes</taxon>
        <taxon>Micromonosporales</taxon>
        <taxon>Micromonosporaceae</taxon>
        <taxon>Micromonospora</taxon>
    </lineage>
</organism>
<keyword evidence="3" id="KW-1185">Reference proteome</keyword>
<proteinExistence type="predicted"/>
<reference evidence="2 3" key="1">
    <citation type="submission" date="2024-06" db="EMBL/GenBank/DDBJ databases">
        <title>The Natural Products Discovery Center: Release of the First 8490 Sequenced Strains for Exploring Actinobacteria Biosynthetic Diversity.</title>
        <authorList>
            <person name="Kalkreuter E."/>
            <person name="Kautsar S.A."/>
            <person name="Yang D."/>
            <person name="Bader C.D."/>
            <person name="Teijaro C.N."/>
            <person name="Fluegel L."/>
            <person name="Davis C.M."/>
            <person name="Simpson J.R."/>
            <person name="Lauterbach L."/>
            <person name="Steele A.D."/>
            <person name="Gui C."/>
            <person name="Meng S."/>
            <person name="Li G."/>
            <person name="Viehrig K."/>
            <person name="Ye F."/>
            <person name="Su P."/>
            <person name="Kiefer A.F."/>
            <person name="Nichols A."/>
            <person name="Cepeda A.J."/>
            <person name="Yan W."/>
            <person name="Fan B."/>
            <person name="Jiang Y."/>
            <person name="Adhikari A."/>
            <person name="Zheng C.-J."/>
            <person name="Schuster L."/>
            <person name="Cowan T.M."/>
            <person name="Smanski M.J."/>
            <person name="Chevrette M.G."/>
            <person name="De Carvalho L.P.S."/>
            <person name="Shen B."/>
        </authorList>
    </citation>
    <scope>NUCLEOTIDE SEQUENCE [LARGE SCALE GENOMIC DNA]</scope>
    <source>
        <strain evidence="2 3">NPDC006286</strain>
    </source>
</reference>
<keyword evidence="1" id="KW-1133">Transmembrane helix</keyword>
<keyword evidence="1" id="KW-0812">Transmembrane</keyword>
<sequence length="189" mass="19897">MTHASRKAGVATAQPVPRWAVVAAWATVWCTIPSALWRIAAGFGADVGFTGVLGEAYRGPDFLLYVWMLTAVSQAAALLTLGLVRPWGERVPSWVPRLGGRSIPPPAVITPALLGALAVTALCMMVALAPNGPLDNPDFPHGTAGMIMNLCYAPLLAWGPLVIAVTIAYARRRGIRTSTANRTSPATQS</sequence>
<gene>
    <name evidence="2" type="ORF">ABZ071_31120</name>
</gene>
<evidence type="ECO:0000313" key="2">
    <source>
        <dbReference type="EMBL" id="MEU0156263.1"/>
    </source>
</evidence>
<accession>A0ABV2VTY4</accession>
<feature type="transmembrane region" description="Helical" evidence="1">
    <location>
        <begin position="62"/>
        <end position="84"/>
    </location>
</feature>
<evidence type="ECO:0000256" key="1">
    <source>
        <dbReference type="SAM" id="Phobius"/>
    </source>
</evidence>
<comment type="caution">
    <text evidence="2">The sequence shown here is derived from an EMBL/GenBank/DDBJ whole genome shotgun (WGS) entry which is preliminary data.</text>
</comment>
<protein>
    <submittedName>
        <fullName evidence="2">Uncharacterized protein</fullName>
    </submittedName>
</protein>
<dbReference type="EMBL" id="JBEXRX010000166">
    <property type="protein sequence ID" value="MEU0156263.1"/>
    <property type="molecule type" value="Genomic_DNA"/>
</dbReference>
<feature type="transmembrane region" description="Helical" evidence="1">
    <location>
        <begin position="147"/>
        <end position="170"/>
    </location>
</feature>
<keyword evidence="1" id="KW-0472">Membrane</keyword>
<dbReference type="Proteomes" id="UP001550348">
    <property type="component" value="Unassembled WGS sequence"/>
</dbReference>
<name>A0ABV2VTY4_9ACTN</name>
<evidence type="ECO:0000313" key="3">
    <source>
        <dbReference type="Proteomes" id="UP001550348"/>
    </source>
</evidence>
<feature type="transmembrane region" description="Helical" evidence="1">
    <location>
        <begin position="105"/>
        <end position="127"/>
    </location>
</feature>